<evidence type="ECO:0000256" key="1">
    <source>
        <dbReference type="SAM" id="Phobius"/>
    </source>
</evidence>
<protein>
    <submittedName>
        <fullName evidence="2">Uncharacterized protein</fullName>
    </submittedName>
</protein>
<gene>
    <name evidence="2" type="ORF">AAV99_09455</name>
</gene>
<keyword evidence="1" id="KW-1133">Transmembrane helix</keyword>
<dbReference type="Proteomes" id="UP000053455">
    <property type="component" value="Unassembled WGS sequence"/>
</dbReference>
<evidence type="ECO:0000313" key="3">
    <source>
        <dbReference type="Proteomes" id="UP000053455"/>
    </source>
</evidence>
<dbReference type="PATRIC" id="fig|874156.12.peg.1940"/>
<comment type="caution">
    <text evidence="2">The sequence shown here is derived from an EMBL/GenBank/DDBJ whole genome shotgun (WGS) entry which is preliminary data.</text>
</comment>
<keyword evidence="1" id="KW-0812">Transmembrane</keyword>
<reference evidence="2 3" key="1">
    <citation type="submission" date="2015-04" db="EMBL/GenBank/DDBJ databases">
        <title>The draft genome sequence of Erythrobacter marinus HWDM-33.</title>
        <authorList>
            <person name="Zhuang L."/>
            <person name="Liu Y."/>
            <person name="Shao Z."/>
        </authorList>
    </citation>
    <scope>NUCLEOTIDE SEQUENCE [LARGE SCALE GENOMIC DNA]</scope>
    <source>
        <strain evidence="2 3">HWDM-33</strain>
    </source>
</reference>
<proteinExistence type="predicted"/>
<organism evidence="2 3">
    <name type="scientific">Aurantiacibacter marinus</name>
    <dbReference type="NCBI Taxonomy" id="874156"/>
    <lineage>
        <taxon>Bacteria</taxon>
        <taxon>Pseudomonadati</taxon>
        <taxon>Pseudomonadota</taxon>
        <taxon>Alphaproteobacteria</taxon>
        <taxon>Sphingomonadales</taxon>
        <taxon>Erythrobacteraceae</taxon>
        <taxon>Aurantiacibacter</taxon>
    </lineage>
</organism>
<evidence type="ECO:0000313" key="2">
    <source>
        <dbReference type="EMBL" id="KLI63910.1"/>
    </source>
</evidence>
<feature type="transmembrane region" description="Helical" evidence="1">
    <location>
        <begin position="124"/>
        <end position="144"/>
    </location>
</feature>
<keyword evidence="1" id="KW-0472">Membrane</keyword>
<name>A0A0H0XUF8_9SPHN</name>
<dbReference type="OrthoDB" id="7429125at2"/>
<feature type="transmembrane region" description="Helical" evidence="1">
    <location>
        <begin position="20"/>
        <end position="39"/>
    </location>
</feature>
<feature type="transmembrane region" description="Helical" evidence="1">
    <location>
        <begin position="83"/>
        <end position="104"/>
    </location>
</feature>
<feature type="transmembrane region" description="Helical" evidence="1">
    <location>
        <begin position="51"/>
        <end position="71"/>
    </location>
</feature>
<dbReference type="RefSeq" id="WP_047093726.1">
    <property type="nucleotide sequence ID" value="NZ_LBHU01000002.1"/>
</dbReference>
<dbReference type="EMBL" id="LBHU01000002">
    <property type="protein sequence ID" value="KLI63910.1"/>
    <property type="molecule type" value="Genomic_DNA"/>
</dbReference>
<accession>A0A0H0XUF8</accession>
<dbReference type="STRING" id="874156.GCA_001021555_01423"/>
<keyword evidence="3" id="KW-1185">Reference proteome</keyword>
<dbReference type="AlphaFoldDB" id="A0A0H0XUF8"/>
<sequence>MSGPASVSNRQKLADRYLRAADAGTLALIGVFVIAALFYGPDGELDVPGWLLPIIMIVVFTVMGAFAYMFFRRGTDDFTLGMWHSGVTLAFFAIIAWSLFGLLIESTIEGLLRHPSDVRPHEERTVSGWTTEIALTAYFIGFHFKRFRGNF</sequence>